<dbReference type="EMBL" id="UGQA01000001">
    <property type="protein sequence ID" value="STY94815.1"/>
    <property type="molecule type" value="Genomic_DNA"/>
</dbReference>
<proteinExistence type="predicted"/>
<keyword evidence="2" id="KW-0472">Membrane</keyword>
<keyword evidence="2" id="KW-0812">Transmembrane</keyword>
<gene>
    <name evidence="5" type="ORF">NCTC11091_00587</name>
</gene>
<dbReference type="PANTHER" id="PTHR30373">
    <property type="entry name" value="UPF0603 PROTEIN YGCG"/>
    <property type="match status" value="1"/>
</dbReference>
<name>A0A378Q2E5_9GAMM</name>
<keyword evidence="2" id="KW-1133">Transmembrane helix</keyword>
<evidence type="ECO:0000256" key="1">
    <source>
        <dbReference type="SAM" id="MobiDB-lite"/>
    </source>
</evidence>
<feature type="compositionally biased region" description="Low complexity" evidence="1">
    <location>
        <begin position="93"/>
        <end position="141"/>
    </location>
</feature>
<evidence type="ECO:0000313" key="5">
    <source>
        <dbReference type="EMBL" id="STY94815.1"/>
    </source>
</evidence>
<feature type="chain" id="PRO_5016779927" evidence="3">
    <location>
        <begin position="42"/>
        <end position="429"/>
    </location>
</feature>
<evidence type="ECO:0000256" key="2">
    <source>
        <dbReference type="SAM" id="Phobius"/>
    </source>
</evidence>
<feature type="signal peptide" evidence="3">
    <location>
        <begin position="1"/>
        <end position="41"/>
    </location>
</feature>
<feature type="domain" description="TPM" evidence="4">
    <location>
        <begin position="150"/>
        <end position="273"/>
    </location>
</feature>
<dbReference type="InterPro" id="IPR007621">
    <property type="entry name" value="TPM_dom"/>
</dbReference>
<feature type="region of interest" description="Disordered" evidence="1">
    <location>
        <begin position="72"/>
        <end position="141"/>
    </location>
</feature>
<organism evidence="5 6">
    <name type="scientific">Faucicola atlantae</name>
    <dbReference type="NCBI Taxonomy" id="34059"/>
    <lineage>
        <taxon>Bacteria</taxon>
        <taxon>Pseudomonadati</taxon>
        <taxon>Pseudomonadota</taxon>
        <taxon>Gammaproteobacteria</taxon>
        <taxon>Moraxellales</taxon>
        <taxon>Moraxellaceae</taxon>
        <taxon>Faucicola</taxon>
    </lineage>
</organism>
<evidence type="ECO:0000259" key="4">
    <source>
        <dbReference type="Pfam" id="PF04536"/>
    </source>
</evidence>
<dbReference type="Gene3D" id="3.10.310.50">
    <property type="match status" value="1"/>
</dbReference>
<dbReference type="PANTHER" id="PTHR30373:SF2">
    <property type="entry name" value="UPF0603 PROTEIN YGCG"/>
    <property type="match status" value="1"/>
</dbReference>
<accession>A0A378Q2E5</accession>
<feature type="transmembrane region" description="Helical" evidence="2">
    <location>
        <begin position="301"/>
        <end position="322"/>
    </location>
</feature>
<protein>
    <submittedName>
        <fullName evidence="5">Domain of uncharacterized function (DUF477)</fullName>
    </submittedName>
</protein>
<evidence type="ECO:0000313" key="6">
    <source>
        <dbReference type="Proteomes" id="UP000255193"/>
    </source>
</evidence>
<feature type="transmembrane region" description="Helical" evidence="2">
    <location>
        <begin position="353"/>
        <end position="371"/>
    </location>
</feature>
<reference evidence="5 6" key="1">
    <citation type="submission" date="2018-06" db="EMBL/GenBank/DDBJ databases">
        <authorList>
            <consortium name="Pathogen Informatics"/>
            <person name="Doyle S."/>
        </authorList>
    </citation>
    <scope>NUCLEOTIDE SEQUENCE [LARGE SCALE GENOMIC DNA]</scope>
    <source>
        <strain evidence="5 6">NCTC11091</strain>
    </source>
</reference>
<sequence>MKQQVYMATHAKCLQSERKGKFLGSLLLGGYLAISALPAVADPAVNTDPNRQSGALPTYSVDDMVSAAQGRGANTIAPTRDTPNAINPDYTGANTNSINANNTATASAPTTANAQADATSAVTADTTTATPRTSTASNVPPNQLVLNNPIIDQADVLSASEKRQLETKLRALYQTGMAQMAVVVVPSTDGQDTFDYALQVAERWGLGKKGTDNGILMLVAVNDRKMQILTGYGVEGVLPDAALKRIIIEDITPYFKKGDYAGGITAGINRIEERLQADPDVLRQADAERARNANTTTNANAVSGFEAIIPLLIVGFIFGQFISAMVGRFIGALLTSIGVATFGSAIAGGSALVAAFIVFFLLLFFGGGGGGSRGGRGRRGGVVFFPMGGGFSGGSSGGFGGGFGGGGFGGGGFGGGGGGFGGGGAGGSW</sequence>
<dbReference type="AlphaFoldDB" id="A0A378Q2E5"/>
<evidence type="ECO:0000256" key="3">
    <source>
        <dbReference type="SAM" id="SignalP"/>
    </source>
</evidence>
<dbReference type="Proteomes" id="UP000255193">
    <property type="component" value="Unassembled WGS sequence"/>
</dbReference>
<dbReference type="Pfam" id="PF04536">
    <property type="entry name" value="TPM_phosphatase"/>
    <property type="match status" value="1"/>
</dbReference>
<keyword evidence="3" id="KW-0732">Signal</keyword>
<dbReference type="RefSeq" id="WP_067058473.1">
    <property type="nucleotide sequence ID" value="NZ_MXAO01000049.1"/>
</dbReference>